<accession>A0AAV7WRA2</accession>
<name>A0AAV7WRA2_PLEWA</name>
<comment type="caution">
    <text evidence="1">The sequence shown here is derived from an EMBL/GenBank/DDBJ whole genome shotgun (WGS) entry which is preliminary data.</text>
</comment>
<reference evidence="1" key="1">
    <citation type="journal article" date="2022" name="bioRxiv">
        <title>Sequencing and chromosome-scale assembly of the giantPleurodeles waltlgenome.</title>
        <authorList>
            <person name="Brown T."/>
            <person name="Elewa A."/>
            <person name="Iarovenko S."/>
            <person name="Subramanian E."/>
            <person name="Araus A.J."/>
            <person name="Petzold A."/>
            <person name="Susuki M."/>
            <person name="Suzuki K.-i.T."/>
            <person name="Hayashi T."/>
            <person name="Toyoda A."/>
            <person name="Oliveira C."/>
            <person name="Osipova E."/>
            <person name="Leigh N.D."/>
            <person name="Simon A."/>
            <person name="Yun M.H."/>
        </authorList>
    </citation>
    <scope>NUCLEOTIDE SEQUENCE</scope>
    <source>
        <strain evidence="1">20211129_DDA</strain>
        <tissue evidence="1">Liver</tissue>
    </source>
</reference>
<proteinExistence type="predicted"/>
<protein>
    <recommendedName>
        <fullName evidence="3">Reverse transcriptase</fullName>
    </recommendedName>
</protein>
<dbReference type="Proteomes" id="UP001066276">
    <property type="component" value="Chromosome 1_1"/>
</dbReference>
<evidence type="ECO:0008006" key="3">
    <source>
        <dbReference type="Google" id="ProtNLM"/>
    </source>
</evidence>
<keyword evidence="2" id="KW-1185">Reference proteome</keyword>
<evidence type="ECO:0000313" key="1">
    <source>
        <dbReference type="EMBL" id="KAJ1216633.1"/>
    </source>
</evidence>
<gene>
    <name evidence="1" type="ORF">NDU88_004234</name>
</gene>
<dbReference type="AlphaFoldDB" id="A0AAV7WRA2"/>
<dbReference type="EMBL" id="JANPWB010000001">
    <property type="protein sequence ID" value="KAJ1216633.1"/>
    <property type="molecule type" value="Genomic_DNA"/>
</dbReference>
<evidence type="ECO:0000313" key="2">
    <source>
        <dbReference type="Proteomes" id="UP001066276"/>
    </source>
</evidence>
<sequence>MRHEHAPHTQWHLWLINPQNKNWIQDAMSRESKEPIFPQIGGASRKEYGTLLDTCLRRGRLIPLLPDFVLYDQARFILNRSISHNLRTLFTLLHQLRPNEEAVGIFLKATKCFDSLERPFLFAVLRKIKIPDPYLRMI</sequence>
<organism evidence="1 2">
    <name type="scientific">Pleurodeles waltl</name>
    <name type="common">Iberian ribbed newt</name>
    <dbReference type="NCBI Taxonomy" id="8319"/>
    <lineage>
        <taxon>Eukaryota</taxon>
        <taxon>Metazoa</taxon>
        <taxon>Chordata</taxon>
        <taxon>Craniata</taxon>
        <taxon>Vertebrata</taxon>
        <taxon>Euteleostomi</taxon>
        <taxon>Amphibia</taxon>
        <taxon>Batrachia</taxon>
        <taxon>Caudata</taxon>
        <taxon>Salamandroidea</taxon>
        <taxon>Salamandridae</taxon>
        <taxon>Pleurodelinae</taxon>
        <taxon>Pleurodeles</taxon>
    </lineage>
</organism>